<proteinExistence type="predicted"/>
<keyword evidence="3" id="KW-1185">Reference proteome</keyword>
<evidence type="ECO:0008006" key="4">
    <source>
        <dbReference type="Google" id="ProtNLM"/>
    </source>
</evidence>
<reference evidence="2" key="1">
    <citation type="submission" date="2021-04" db="EMBL/GenBank/DDBJ databases">
        <title>The genome sequence of Ideonella sp. 4Y11.</title>
        <authorList>
            <person name="Liu Y."/>
        </authorList>
    </citation>
    <scope>NUCLEOTIDE SEQUENCE</scope>
    <source>
        <strain evidence="2">4Y11</strain>
    </source>
</reference>
<dbReference type="RefSeq" id="WP_210801813.1">
    <property type="nucleotide sequence ID" value="NZ_JAGQDE010000007.1"/>
</dbReference>
<keyword evidence="1" id="KW-1133">Transmembrane helix</keyword>
<gene>
    <name evidence="2" type="ORF">KAK06_09930</name>
</gene>
<evidence type="ECO:0000313" key="2">
    <source>
        <dbReference type="EMBL" id="MBQ0959267.1"/>
    </source>
</evidence>
<comment type="caution">
    <text evidence="2">The sequence shown here is derived from an EMBL/GenBank/DDBJ whole genome shotgun (WGS) entry which is preliminary data.</text>
</comment>
<feature type="transmembrane region" description="Helical" evidence="1">
    <location>
        <begin position="119"/>
        <end position="138"/>
    </location>
</feature>
<keyword evidence="1" id="KW-0812">Transmembrane</keyword>
<dbReference type="SUPFAM" id="SSF53474">
    <property type="entry name" value="alpha/beta-Hydrolases"/>
    <property type="match status" value="1"/>
</dbReference>
<protein>
    <recommendedName>
        <fullName evidence="4">Alpha/beta hydrolase</fullName>
    </recommendedName>
</protein>
<dbReference type="AlphaFoldDB" id="A0A940YIC4"/>
<dbReference type="Proteomes" id="UP000678374">
    <property type="component" value="Unassembled WGS sequence"/>
</dbReference>
<evidence type="ECO:0000256" key="1">
    <source>
        <dbReference type="SAM" id="Phobius"/>
    </source>
</evidence>
<organism evidence="2 3">
    <name type="scientific">Ideonella aquatica</name>
    <dbReference type="NCBI Taxonomy" id="2824119"/>
    <lineage>
        <taxon>Bacteria</taxon>
        <taxon>Pseudomonadati</taxon>
        <taxon>Pseudomonadota</taxon>
        <taxon>Betaproteobacteria</taxon>
        <taxon>Burkholderiales</taxon>
        <taxon>Sphaerotilaceae</taxon>
        <taxon>Ideonella</taxon>
    </lineage>
</organism>
<name>A0A940YIC4_9BURK</name>
<sequence>MTWRREVFFLGGFDPRGPARDHRTCAQAVADHPVTSAGEQVRIGPRQRVSPLLDAWDVHWTQPDGVSVHTRHHVMRWDDIVRAAWPRGWGAAWRDRWVVYARAFHHGAFWPIWRFARPAFWLAMLPLLIGLGLGALWATLAGMAVAAGAPRLVWALALPLWLWTWRQLEVRLDADWLLRLYGFTWRVARDQVPDIQQRIDALADELVQRATDGQVRELLVVGHSTGTQLAAMVMARALRKAPWLGQRGPQVALLTLGHCTPVLAWVRDAGWFRDDLARLADHPTLTWHDIAAPADWAAFARVEPWLTPGRARLARYSPRFHQTLDAATYQRLRSHRHEMHQQYLRAPQRAGGYDPVVWMAGPLTLAERSTDSDRP</sequence>
<dbReference type="InterPro" id="IPR029058">
    <property type="entry name" value="AB_hydrolase_fold"/>
</dbReference>
<evidence type="ECO:0000313" key="3">
    <source>
        <dbReference type="Proteomes" id="UP000678374"/>
    </source>
</evidence>
<keyword evidence="1" id="KW-0472">Membrane</keyword>
<accession>A0A940YIC4</accession>
<dbReference type="EMBL" id="JAGQDE010000007">
    <property type="protein sequence ID" value="MBQ0959267.1"/>
    <property type="molecule type" value="Genomic_DNA"/>
</dbReference>